<comment type="caution">
    <text evidence="18">The sequence shown here is derived from an EMBL/GenBank/DDBJ whole genome shotgun (WGS) entry which is preliminary data.</text>
</comment>
<keyword evidence="7 16" id="KW-0663">Pyridoxal phosphate</keyword>
<evidence type="ECO:0000256" key="10">
    <source>
        <dbReference type="ARBA" id="ARBA00023098"/>
    </source>
</evidence>
<evidence type="ECO:0000256" key="15">
    <source>
        <dbReference type="ARBA" id="ARBA00042568"/>
    </source>
</evidence>
<dbReference type="GO" id="GO:0005789">
    <property type="term" value="C:endoplasmic reticulum membrane"/>
    <property type="evidence" value="ECO:0007669"/>
    <property type="project" value="UniProtKB-SubCell"/>
</dbReference>
<evidence type="ECO:0000256" key="7">
    <source>
        <dbReference type="ARBA" id="ARBA00022898"/>
    </source>
</evidence>
<dbReference type="EMBL" id="JAODAN010000001">
    <property type="protein sequence ID" value="KAK1927830.1"/>
    <property type="molecule type" value="Genomic_DNA"/>
</dbReference>
<sequence>MRYGRGCPMMVTHPFRHRWSSTAHAARRACLPVLPATTVSTSIAHLSPFLYNHTPATTMGLLPALPAKGVARREQLMALLLVLGRVSLLIRLCRWVLVDGYRHIRARGLGRSVRELYASLQNIVIRLMLSLPSSKAKIASEMAKTRAQLREKILSRNLPDGVALTTTKTLPEQGRSREWLENEWANLRKLDGGPVVNGQVSGTVYHGGEELNRIITDAMSNFLVSNPLHADVFPAVRKMESEIISMCLNLFKGPDGAGTTTSGGTESIIMAVKTYRDWGRATKGIKKPEMIVASSAHAAFWKAAGYFDIKMHVIPVNPKTRRADVTAMKRAINPNTIMIVGSAPNFPDGIIDPIVHLAALAKRYNIGMHVDCCLGSFIMPFLERAGLADGVDKFDFSVPGVTSISCDIHKYAFCPKGSSVIMYRSAELRRYQFYVKTDWAGGVYASPSMAGSRPGALLAGAWAVMNHMGAEGYTESCKTIVTAARSFASILSSRLPDLYLLGNPRVSVVAFSSHTLNVYALGDAMGKKGWHLNALADPAALHMAFTIPSAGSVDRLVADLEETIAEIKQTPSPEGDMVALYGLGQTAVGPHVVDELAKTYLDVLYE</sequence>
<evidence type="ECO:0000256" key="6">
    <source>
        <dbReference type="ARBA" id="ARBA00022824"/>
    </source>
</evidence>
<accession>A0AAD9L978</accession>
<dbReference type="InterPro" id="IPR015424">
    <property type="entry name" value="PyrdxlP-dep_Trfase"/>
</dbReference>
<dbReference type="InterPro" id="IPR002129">
    <property type="entry name" value="PyrdxlP-dep_de-COase"/>
</dbReference>
<dbReference type="Gene3D" id="6.10.140.2150">
    <property type="match status" value="1"/>
</dbReference>
<dbReference type="GO" id="GO:0019752">
    <property type="term" value="P:carboxylic acid metabolic process"/>
    <property type="evidence" value="ECO:0007669"/>
    <property type="project" value="InterPro"/>
</dbReference>
<evidence type="ECO:0000256" key="2">
    <source>
        <dbReference type="ARBA" id="ARBA00004389"/>
    </source>
</evidence>
<dbReference type="PANTHER" id="PTHR42735">
    <property type="match status" value="1"/>
</dbReference>
<keyword evidence="18" id="KW-0808">Transferase</keyword>
<keyword evidence="19" id="KW-1185">Reference proteome</keyword>
<evidence type="ECO:0000313" key="19">
    <source>
        <dbReference type="Proteomes" id="UP001182556"/>
    </source>
</evidence>
<keyword evidence="6" id="KW-0256">Endoplasmic reticulum</keyword>
<evidence type="ECO:0000256" key="14">
    <source>
        <dbReference type="ARBA" id="ARBA00038965"/>
    </source>
</evidence>
<keyword evidence="9" id="KW-1133">Transmembrane helix</keyword>
<dbReference type="InterPro" id="IPR050477">
    <property type="entry name" value="GrpII_AminoAcid_Decarb"/>
</dbReference>
<dbReference type="PANTHER" id="PTHR42735:SF6">
    <property type="entry name" value="SPHINGOSINE-1-PHOSPHATE LYASE 1"/>
    <property type="match status" value="1"/>
</dbReference>
<evidence type="ECO:0000256" key="17">
    <source>
        <dbReference type="RuleBase" id="RU000382"/>
    </source>
</evidence>
<evidence type="ECO:0000256" key="3">
    <source>
        <dbReference type="ARBA" id="ARBA00004760"/>
    </source>
</evidence>
<evidence type="ECO:0000256" key="8">
    <source>
        <dbReference type="ARBA" id="ARBA00022919"/>
    </source>
</evidence>
<dbReference type="GO" id="GO:0016740">
    <property type="term" value="F:transferase activity"/>
    <property type="evidence" value="ECO:0007669"/>
    <property type="project" value="UniProtKB-KW"/>
</dbReference>
<protein>
    <recommendedName>
        <fullName evidence="14">sphinganine-1-phosphate aldolase</fullName>
        <ecNumber evidence="14">4.1.2.27</ecNumber>
    </recommendedName>
    <alternativeName>
        <fullName evidence="15">Sphingosine-1-phosphate aldolase</fullName>
    </alternativeName>
</protein>
<dbReference type="InterPro" id="IPR015421">
    <property type="entry name" value="PyrdxlP-dep_Trfase_major"/>
</dbReference>
<comment type="cofactor">
    <cofactor evidence="1 16 17">
        <name>pyridoxal 5'-phosphate</name>
        <dbReference type="ChEBI" id="CHEBI:597326"/>
    </cofactor>
</comment>
<keyword evidence="5" id="KW-0812">Transmembrane</keyword>
<dbReference type="FunFam" id="3.40.640.10:FF:000020">
    <property type="entry name" value="sphingosine-1-phosphate lyase 1"/>
    <property type="match status" value="1"/>
</dbReference>
<dbReference type="Gene3D" id="3.90.1150.10">
    <property type="entry name" value="Aspartate Aminotransferase, domain 1"/>
    <property type="match status" value="1"/>
</dbReference>
<keyword evidence="10" id="KW-0443">Lipid metabolism</keyword>
<dbReference type="AlphaFoldDB" id="A0AAD9L978"/>
<comment type="subcellular location">
    <subcellularLocation>
        <location evidence="2">Endoplasmic reticulum membrane</location>
        <topology evidence="2">Single-pass membrane protein</topology>
    </subcellularLocation>
</comment>
<evidence type="ECO:0000256" key="5">
    <source>
        <dbReference type="ARBA" id="ARBA00022692"/>
    </source>
</evidence>
<keyword evidence="12 17" id="KW-0456">Lyase</keyword>
<evidence type="ECO:0000256" key="13">
    <source>
        <dbReference type="ARBA" id="ARBA00038302"/>
    </source>
</evidence>
<evidence type="ECO:0000256" key="16">
    <source>
        <dbReference type="PIRSR" id="PIRSR602129-50"/>
    </source>
</evidence>
<organism evidence="18 19">
    <name type="scientific">Papiliotrema laurentii</name>
    <name type="common">Cryptococcus laurentii</name>
    <dbReference type="NCBI Taxonomy" id="5418"/>
    <lineage>
        <taxon>Eukaryota</taxon>
        <taxon>Fungi</taxon>
        <taxon>Dikarya</taxon>
        <taxon>Basidiomycota</taxon>
        <taxon>Agaricomycotina</taxon>
        <taxon>Tremellomycetes</taxon>
        <taxon>Tremellales</taxon>
        <taxon>Rhynchogastremaceae</taxon>
        <taxon>Papiliotrema</taxon>
    </lineage>
</organism>
<gene>
    <name evidence="18" type="ORF">DB88DRAFT_479420</name>
</gene>
<dbReference type="SUPFAM" id="SSF53383">
    <property type="entry name" value="PLP-dependent transferases"/>
    <property type="match status" value="1"/>
</dbReference>
<dbReference type="GO" id="GO:0030170">
    <property type="term" value="F:pyridoxal phosphate binding"/>
    <property type="evidence" value="ECO:0007669"/>
    <property type="project" value="InterPro"/>
</dbReference>
<dbReference type="EC" id="4.1.2.27" evidence="14"/>
<dbReference type="Pfam" id="PF00282">
    <property type="entry name" value="Pyridoxal_deC"/>
    <property type="match status" value="1"/>
</dbReference>
<comment type="pathway">
    <text evidence="3">Lipid metabolism; sphingolipid metabolism.</text>
</comment>
<comment type="pathway">
    <text evidence="4">Sphingolipid metabolism.</text>
</comment>
<evidence type="ECO:0000256" key="11">
    <source>
        <dbReference type="ARBA" id="ARBA00023136"/>
    </source>
</evidence>
<dbReference type="GO" id="GO:0008117">
    <property type="term" value="F:sphinganine-1-phosphate aldolase activity"/>
    <property type="evidence" value="ECO:0007669"/>
    <property type="project" value="UniProtKB-EC"/>
</dbReference>
<dbReference type="GO" id="GO:0030149">
    <property type="term" value="P:sphingolipid catabolic process"/>
    <property type="evidence" value="ECO:0007669"/>
    <property type="project" value="TreeGrafter"/>
</dbReference>
<name>A0AAD9L978_PAPLA</name>
<evidence type="ECO:0000256" key="1">
    <source>
        <dbReference type="ARBA" id="ARBA00001933"/>
    </source>
</evidence>
<keyword evidence="11" id="KW-0472">Membrane</keyword>
<comment type="similarity">
    <text evidence="13">Belongs to the group II decarboxylase family. Sphingosine-1-phosphate lyase subfamily.</text>
</comment>
<proteinExistence type="inferred from homology"/>
<evidence type="ECO:0000256" key="12">
    <source>
        <dbReference type="ARBA" id="ARBA00023239"/>
    </source>
</evidence>
<evidence type="ECO:0000256" key="9">
    <source>
        <dbReference type="ARBA" id="ARBA00022989"/>
    </source>
</evidence>
<evidence type="ECO:0000256" key="4">
    <source>
        <dbReference type="ARBA" id="ARBA00004991"/>
    </source>
</evidence>
<reference evidence="18" key="1">
    <citation type="submission" date="2023-02" db="EMBL/GenBank/DDBJ databases">
        <title>Identification and recombinant expression of a fungal hydrolase from Papiliotrema laurentii that hydrolyzes apple cutin and clears colloidal polyester polyurethane.</title>
        <authorList>
            <consortium name="DOE Joint Genome Institute"/>
            <person name="Roman V.A."/>
            <person name="Bojanowski C."/>
            <person name="Crable B.R."/>
            <person name="Wagner D.N."/>
            <person name="Hung C.S."/>
            <person name="Nadeau L.J."/>
            <person name="Schratz L."/>
            <person name="Haridas S."/>
            <person name="Pangilinan J."/>
            <person name="Lipzen A."/>
            <person name="Na H."/>
            <person name="Yan M."/>
            <person name="Ng V."/>
            <person name="Grigoriev I.V."/>
            <person name="Spatafora J.W."/>
            <person name="Barlow D."/>
            <person name="Biffinger J."/>
            <person name="Kelley-Loughnane N."/>
            <person name="Varaljay V.A."/>
            <person name="Crookes-Goodson W.J."/>
        </authorList>
    </citation>
    <scope>NUCLEOTIDE SEQUENCE</scope>
    <source>
        <strain evidence="18">5307AH</strain>
    </source>
</reference>
<dbReference type="InterPro" id="IPR015422">
    <property type="entry name" value="PyrdxlP-dep_Trfase_small"/>
</dbReference>
<dbReference type="Proteomes" id="UP001182556">
    <property type="component" value="Unassembled WGS sequence"/>
</dbReference>
<feature type="modified residue" description="N6-(pyridoxal phosphate)lysine" evidence="16">
    <location>
        <position position="410"/>
    </location>
</feature>
<dbReference type="Gene3D" id="3.40.640.10">
    <property type="entry name" value="Type I PLP-dependent aspartate aminotransferase-like (Major domain)"/>
    <property type="match status" value="1"/>
</dbReference>
<evidence type="ECO:0000313" key="18">
    <source>
        <dbReference type="EMBL" id="KAK1927830.1"/>
    </source>
</evidence>
<keyword evidence="8" id="KW-0746">Sphingolipid metabolism</keyword>